<dbReference type="InterPro" id="IPR051258">
    <property type="entry name" value="Diverse_Substrate_Transporter"/>
</dbReference>
<protein>
    <submittedName>
        <fullName evidence="8">Threonine/homoserine efflux transporter RhtA</fullName>
    </submittedName>
</protein>
<evidence type="ECO:0000256" key="4">
    <source>
        <dbReference type="ARBA" id="ARBA00022989"/>
    </source>
</evidence>
<reference evidence="9" key="1">
    <citation type="submission" date="2016-10" db="EMBL/GenBank/DDBJ databases">
        <authorList>
            <person name="Varghese N."/>
            <person name="Submissions S."/>
        </authorList>
    </citation>
    <scope>NUCLEOTIDE SEQUENCE [LARGE SCALE GENOMIC DNA]</scope>
    <source>
        <strain evidence="9">LMG 24000</strain>
    </source>
</reference>
<feature type="transmembrane region" description="Helical" evidence="6">
    <location>
        <begin position="33"/>
        <end position="50"/>
    </location>
</feature>
<dbReference type="InterPro" id="IPR037185">
    <property type="entry name" value="EmrE-like"/>
</dbReference>
<feature type="domain" description="EamA" evidence="7">
    <location>
        <begin position="33"/>
        <end position="164"/>
    </location>
</feature>
<keyword evidence="3 6" id="KW-0812">Transmembrane</keyword>
<feature type="transmembrane region" description="Helical" evidence="6">
    <location>
        <begin position="148"/>
        <end position="168"/>
    </location>
</feature>
<gene>
    <name evidence="8" type="ORF">SAMN05192564_103501</name>
</gene>
<feature type="transmembrane region" description="Helical" evidence="6">
    <location>
        <begin position="56"/>
        <end position="79"/>
    </location>
</feature>
<dbReference type="STRING" id="83784.SAMN05192564_103501"/>
<dbReference type="Pfam" id="PF00892">
    <property type="entry name" value="EamA"/>
    <property type="match status" value="2"/>
</dbReference>
<evidence type="ECO:0000256" key="6">
    <source>
        <dbReference type="SAM" id="Phobius"/>
    </source>
</evidence>
<keyword evidence="2" id="KW-1003">Cell membrane</keyword>
<dbReference type="EMBL" id="FNRQ01000003">
    <property type="protein sequence ID" value="SEA86676.1"/>
    <property type="molecule type" value="Genomic_DNA"/>
</dbReference>
<feature type="transmembrane region" description="Helical" evidence="6">
    <location>
        <begin position="244"/>
        <end position="263"/>
    </location>
</feature>
<feature type="transmembrane region" description="Helical" evidence="6">
    <location>
        <begin position="91"/>
        <end position="111"/>
    </location>
</feature>
<evidence type="ECO:0000256" key="2">
    <source>
        <dbReference type="ARBA" id="ARBA00022475"/>
    </source>
</evidence>
<dbReference type="Gene3D" id="1.10.3730.20">
    <property type="match status" value="2"/>
</dbReference>
<dbReference type="GO" id="GO:0005886">
    <property type="term" value="C:plasma membrane"/>
    <property type="evidence" value="ECO:0007669"/>
    <property type="project" value="UniProtKB-SubCell"/>
</dbReference>
<dbReference type="AlphaFoldDB" id="A0A1H4EP05"/>
<dbReference type="InterPro" id="IPR000620">
    <property type="entry name" value="EamA_dom"/>
</dbReference>
<dbReference type="PANTHER" id="PTHR42920:SF5">
    <property type="entry name" value="EAMA DOMAIN-CONTAINING PROTEIN"/>
    <property type="match status" value="1"/>
</dbReference>
<feature type="transmembrane region" description="Helical" evidence="6">
    <location>
        <begin position="117"/>
        <end position="141"/>
    </location>
</feature>
<evidence type="ECO:0000256" key="3">
    <source>
        <dbReference type="ARBA" id="ARBA00022692"/>
    </source>
</evidence>
<dbReference type="SUPFAM" id="SSF103481">
    <property type="entry name" value="Multidrug resistance efflux transporter EmrE"/>
    <property type="match status" value="2"/>
</dbReference>
<evidence type="ECO:0000313" key="8">
    <source>
        <dbReference type="EMBL" id="SEA86676.1"/>
    </source>
</evidence>
<dbReference type="PANTHER" id="PTHR42920">
    <property type="entry name" value="OS03G0707200 PROTEIN-RELATED"/>
    <property type="match status" value="1"/>
</dbReference>
<proteinExistence type="predicted"/>
<keyword evidence="9" id="KW-1185">Reference proteome</keyword>
<evidence type="ECO:0000256" key="1">
    <source>
        <dbReference type="ARBA" id="ARBA00004651"/>
    </source>
</evidence>
<organism evidence="8 9">
    <name type="scientific">Paraburkholderia sartisoli</name>
    <dbReference type="NCBI Taxonomy" id="83784"/>
    <lineage>
        <taxon>Bacteria</taxon>
        <taxon>Pseudomonadati</taxon>
        <taxon>Pseudomonadota</taxon>
        <taxon>Betaproteobacteria</taxon>
        <taxon>Burkholderiales</taxon>
        <taxon>Burkholderiaceae</taxon>
        <taxon>Paraburkholderia</taxon>
    </lineage>
</organism>
<evidence type="ECO:0000256" key="5">
    <source>
        <dbReference type="ARBA" id="ARBA00023136"/>
    </source>
</evidence>
<evidence type="ECO:0000313" key="9">
    <source>
        <dbReference type="Proteomes" id="UP000198638"/>
    </source>
</evidence>
<evidence type="ECO:0000259" key="7">
    <source>
        <dbReference type="Pfam" id="PF00892"/>
    </source>
</evidence>
<feature type="transmembrane region" description="Helical" evidence="6">
    <location>
        <begin position="180"/>
        <end position="200"/>
    </location>
</feature>
<feature type="transmembrane region" description="Helical" evidence="6">
    <location>
        <begin position="300"/>
        <end position="318"/>
    </location>
</feature>
<sequence>MALSACDYLARTGHDCPHHTSYPRFPDFSLNRYCLLLIVSMLLVGSNVGIGKSIVAFVPVPLFALLRFVIAMAVLWPLLRVSKLRRVKPGEWLNLFLQALFGTFGFTLLMLNGVHRTSAVAAGVITSTIPAVVALFSWLFLKERPDGRALASIALAIAGVVAINLAHAGGAADTATEGSFAGNLMVLGAVCCESLYVILSRRLTQTLAPIDICAYTHLFGLLLMLPFGVTALVHFDYAGVPAGVWWLVLWYGLSASIFSFWLWMKGIRHVHGSLAGVFSAVLPVAAAGWGIVFLGERPTLAHGFALACVMAGIALASLKARRVPPVAS</sequence>
<feature type="transmembrane region" description="Helical" evidence="6">
    <location>
        <begin position="275"/>
        <end position="294"/>
    </location>
</feature>
<dbReference type="Proteomes" id="UP000198638">
    <property type="component" value="Unassembled WGS sequence"/>
</dbReference>
<feature type="transmembrane region" description="Helical" evidence="6">
    <location>
        <begin position="212"/>
        <end position="232"/>
    </location>
</feature>
<keyword evidence="4 6" id="KW-1133">Transmembrane helix</keyword>
<accession>A0A1H4EP05</accession>
<comment type="subcellular location">
    <subcellularLocation>
        <location evidence="1">Cell membrane</location>
        <topology evidence="1">Multi-pass membrane protein</topology>
    </subcellularLocation>
</comment>
<name>A0A1H4EP05_9BURK</name>
<keyword evidence="5 6" id="KW-0472">Membrane</keyword>
<feature type="domain" description="EamA" evidence="7">
    <location>
        <begin position="182"/>
        <end position="317"/>
    </location>
</feature>